<name>A0A7G8BE08_9BACT</name>
<keyword evidence="3" id="KW-1185">Reference proteome</keyword>
<organism evidence="2 3">
    <name type="scientific">Alloacidobacterium dinghuense</name>
    <dbReference type="NCBI Taxonomy" id="2763107"/>
    <lineage>
        <taxon>Bacteria</taxon>
        <taxon>Pseudomonadati</taxon>
        <taxon>Acidobacteriota</taxon>
        <taxon>Terriglobia</taxon>
        <taxon>Terriglobales</taxon>
        <taxon>Acidobacteriaceae</taxon>
        <taxon>Alloacidobacterium</taxon>
    </lineage>
</organism>
<dbReference type="KEGG" id="adin:H7849_16835"/>
<protein>
    <submittedName>
        <fullName evidence="2">Glycosyltransferase family 1 protein</fullName>
    </submittedName>
</protein>
<dbReference type="Proteomes" id="UP000515312">
    <property type="component" value="Chromosome"/>
</dbReference>
<evidence type="ECO:0000313" key="2">
    <source>
        <dbReference type="EMBL" id="QNI30778.1"/>
    </source>
</evidence>
<reference evidence="2 3" key="1">
    <citation type="submission" date="2020-08" db="EMBL/GenBank/DDBJ databases">
        <title>Edaphobacter telluris sp. nov. and Acidobacterium dinghuensis sp. nov., two acidobacteria isolated from forest soil.</title>
        <authorList>
            <person name="Fu J."/>
            <person name="Qiu L."/>
        </authorList>
    </citation>
    <scope>NUCLEOTIDE SEQUENCE [LARGE SCALE GENOMIC DNA]</scope>
    <source>
        <strain evidence="2">4Y35</strain>
    </source>
</reference>
<dbReference type="Pfam" id="PF13524">
    <property type="entry name" value="Glyco_trans_1_2"/>
    <property type="match status" value="1"/>
</dbReference>
<accession>A0A7G8BE08</accession>
<gene>
    <name evidence="2" type="ORF">H7849_16835</name>
</gene>
<dbReference type="AlphaFoldDB" id="A0A7G8BE08"/>
<dbReference type="InterPro" id="IPR055259">
    <property type="entry name" value="YkvP/CgeB_Glyco_trans-like"/>
</dbReference>
<keyword evidence="2" id="KW-0808">Transferase</keyword>
<evidence type="ECO:0000313" key="3">
    <source>
        <dbReference type="Proteomes" id="UP000515312"/>
    </source>
</evidence>
<sequence>MRLFQNSGVYAPYLSHFHQVNREATTFNAQVEMFLEDRFGALHFLAPVLAGSCTAFFTNGDDEILQRTWAREQGMSPNASLESILLAQIESHRTEVFYNLDPMRYSSEFVRKLPGCVRRTVAWRAAPSPGADFSRYDLVVCNFPTILKSYEARGWRAAYFAPAHDPVMDEYALNNDRPIDVLFVGGYSRHHTRRAAVLEAVAALRDHYRIEFCLNRSRFTRLAESPLGRLAPLGKYRRPKEIRAISRDPVFGRRLYSLISKSKIVLNGAIDMAGEDRGNMRCFEAMGCSALLLSDAGVYPDGMRDNETLLTYASPSKAHGLVRCVLNDWTCYAEMAKRATRVMRSLYNKEGQWEEFTRLVSDI</sequence>
<evidence type="ECO:0000259" key="1">
    <source>
        <dbReference type="Pfam" id="PF13524"/>
    </source>
</evidence>
<proteinExistence type="predicted"/>
<feature type="domain" description="Spore protein YkvP/CgeB glycosyl transferase-like" evidence="1">
    <location>
        <begin position="239"/>
        <end position="348"/>
    </location>
</feature>
<dbReference type="GO" id="GO:0016740">
    <property type="term" value="F:transferase activity"/>
    <property type="evidence" value="ECO:0007669"/>
    <property type="project" value="UniProtKB-KW"/>
</dbReference>
<dbReference type="EMBL" id="CP060394">
    <property type="protein sequence ID" value="QNI30778.1"/>
    <property type="molecule type" value="Genomic_DNA"/>
</dbReference>